<evidence type="ECO:0000313" key="6">
    <source>
        <dbReference type="EMBL" id="EAU89391.2"/>
    </source>
</evidence>
<dbReference type="InterPro" id="IPR050140">
    <property type="entry name" value="SRY-related_HMG-box_TF-like"/>
</dbReference>
<keyword evidence="1 3" id="KW-0238">DNA-binding</keyword>
<dbReference type="AlphaFoldDB" id="A8NC13"/>
<dbReference type="SUPFAM" id="SSF47095">
    <property type="entry name" value="HMG-box"/>
    <property type="match status" value="1"/>
</dbReference>
<accession>A8NC13</accession>
<keyword evidence="3" id="KW-0539">Nucleus</keyword>
<dbReference type="GO" id="GO:0000122">
    <property type="term" value="P:negative regulation of transcription by RNA polymerase II"/>
    <property type="evidence" value="ECO:0007669"/>
    <property type="project" value="TreeGrafter"/>
</dbReference>
<dbReference type="Proteomes" id="UP000001861">
    <property type="component" value="Unassembled WGS sequence"/>
</dbReference>
<dbReference type="EMBL" id="AACS02000009">
    <property type="protein sequence ID" value="EAU89391.2"/>
    <property type="molecule type" value="Genomic_DNA"/>
</dbReference>
<feature type="region of interest" description="Disordered" evidence="4">
    <location>
        <begin position="206"/>
        <end position="290"/>
    </location>
</feature>
<dbReference type="InterPro" id="IPR036910">
    <property type="entry name" value="HMG_box_dom_sf"/>
</dbReference>
<feature type="region of interest" description="Disordered" evidence="4">
    <location>
        <begin position="97"/>
        <end position="139"/>
    </location>
</feature>
<dbReference type="PANTHER" id="PTHR10270">
    <property type="entry name" value="SOX TRANSCRIPTION FACTOR"/>
    <property type="match status" value="1"/>
</dbReference>
<dbReference type="InParanoid" id="A8NC13"/>
<dbReference type="OrthoDB" id="6247875at2759"/>
<dbReference type="KEGG" id="cci:CC1G_07617"/>
<evidence type="ECO:0000256" key="1">
    <source>
        <dbReference type="ARBA" id="ARBA00023125"/>
    </source>
</evidence>
<name>A8NC13_COPC7</name>
<dbReference type="GO" id="GO:0001228">
    <property type="term" value="F:DNA-binding transcription activator activity, RNA polymerase II-specific"/>
    <property type="evidence" value="ECO:0007669"/>
    <property type="project" value="TreeGrafter"/>
</dbReference>
<dbReference type="GeneID" id="6008913"/>
<protein>
    <recommendedName>
        <fullName evidence="5">HMG box domain-containing protein</fullName>
    </recommendedName>
</protein>
<dbReference type="SMART" id="SM00398">
    <property type="entry name" value="HMG"/>
    <property type="match status" value="1"/>
</dbReference>
<dbReference type="InterPro" id="IPR009071">
    <property type="entry name" value="HMG_box_dom"/>
</dbReference>
<evidence type="ECO:0000259" key="5">
    <source>
        <dbReference type="PROSITE" id="PS50118"/>
    </source>
</evidence>
<reference evidence="6 7" key="1">
    <citation type="journal article" date="2010" name="Proc. Natl. Acad. Sci. U.S.A.">
        <title>Insights into evolution of multicellular fungi from the assembled chromosomes of the mushroom Coprinopsis cinerea (Coprinus cinereus).</title>
        <authorList>
            <person name="Stajich J.E."/>
            <person name="Wilke S.K."/>
            <person name="Ahren D."/>
            <person name="Au C.H."/>
            <person name="Birren B.W."/>
            <person name="Borodovsky M."/>
            <person name="Burns C."/>
            <person name="Canback B."/>
            <person name="Casselton L.A."/>
            <person name="Cheng C.K."/>
            <person name="Deng J."/>
            <person name="Dietrich F.S."/>
            <person name="Fargo D.C."/>
            <person name="Farman M.L."/>
            <person name="Gathman A.C."/>
            <person name="Goldberg J."/>
            <person name="Guigo R."/>
            <person name="Hoegger P.J."/>
            <person name="Hooker J.B."/>
            <person name="Huggins A."/>
            <person name="James T.Y."/>
            <person name="Kamada T."/>
            <person name="Kilaru S."/>
            <person name="Kodira C."/>
            <person name="Kues U."/>
            <person name="Kupfer D."/>
            <person name="Kwan H.S."/>
            <person name="Lomsadze A."/>
            <person name="Li W."/>
            <person name="Lilly W.W."/>
            <person name="Ma L.J."/>
            <person name="Mackey A.J."/>
            <person name="Manning G."/>
            <person name="Martin F."/>
            <person name="Muraguchi H."/>
            <person name="Natvig D.O."/>
            <person name="Palmerini H."/>
            <person name="Ramesh M.A."/>
            <person name="Rehmeyer C.J."/>
            <person name="Roe B.A."/>
            <person name="Shenoy N."/>
            <person name="Stanke M."/>
            <person name="Ter-Hovhannisyan V."/>
            <person name="Tunlid A."/>
            <person name="Velagapudi R."/>
            <person name="Vision T.J."/>
            <person name="Zeng Q."/>
            <person name="Zolan M.E."/>
            <person name="Pukkila P.J."/>
        </authorList>
    </citation>
    <scope>NUCLEOTIDE SEQUENCE [LARGE SCALE GENOMIC DNA]</scope>
    <source>
        <strain evidence="7">Okayama-7 / 130 / ATCC MYA-4618 / FGSC 9003</strain>
    </source>
</reference>
<feature type="compositionally biased region" description="Basic residues" evidence="4">
    <location>
        <begin position="125"/>
        <end position="139"/>
    </location>
</feature>
<evidence type="ECO:0000256" key="3">
    <source>
        <dbReference type="PROSITE-ProRule" id="PRU00267"/>
    </source>
</evidence>
<feature type="compositionally biased region" description="Polar residues" evidence="4">
    <location>
        <begin position="97"/>
        <end position="110"/>
    </location>
</feature>
<dbReference type="GO" id="GO:0000978">
    <property type="term" value="F:RNA polymerase II cis-regulatory region sequence-specific DNA binding"/>
    <property type="evidence" value="ECO:0007669"/>
    <property type="project" value="TreeGrafter"/>
</dbReference>
<gene>
    <name evidence="6" type="ORF">CC1G_07617</name>
</gene>
<sequence length="439" mass="48984">MPVFRNVRPNRHSSRLGRQIPVAYDRDGWQVPIEGHATLQDLCLGPSQYWAPPLSQSHQGDSTDQDPALSKSPSSDEVDPASNGPLEIAHISTTSTAVLATSPSSSTLNDTPPVPSSMGPTRTRSNSHSRRTKPGHIPRPKNAFILYRSWFYKNRPPPQTQDGKKLNQNELSKQVAVSWNAMSEEDQEPFKKMYLEELARHKEMYPDYTYEPSNKSSRKSAKKKKRATQPKRKRSRSVDSDSDDESVSSSGSNHSTPPPTARNCGHHVALNNSPPKRPSPSQLLHPHPHHRQLLPLPPLLPPCLPVASRTCPMRRMVSILDTQTKASELYLDEPRSPCLSPLLFDNLPFLGEPYYRSDGPIPVDGGMDFAFPDASKTLFDINQYPTLPDTPSTFYFPEPSSKPLDIASSTPWLPLGAPLERDEEIERLWEQCIDPAALA</sequence>
<feature type="domain" description="HMG box" evidence="5">
    <location>
        <begin position="137"/>
        <end position="209"/>
    </location>
</feature>
<dbReference type="OMA" id="RERDPTW"/>
<dbReference type="Pfam" id="PF00505">
    <property type="entry name" value="HMG_box"/>
    <property type="match status" value="1"/>
</dbReference>
<dbReference type="CDD" id="cd01389">
    <property type="entry name" value="HMG-box_ROX1-like"/>
    <property type="match status" value="1"/>
</dbReference>
<feature type="DNA-binding region" description="HMG box" evidence="3">
    <location>
        <begin position="137"/>
        <end position="209"/>
    </location>
</feature>
<comment type="caution">
    <text evidence="6">The sequence shown here is derived from an EMBL/GenBank/DDBJ whole genome shotgun (WGS) entry which is preliminary data.</text>
</comment>
<dbReference type="RefSeq" id="XP_001832357.2">
    <property type="nucleotide sequence ID" value="XM_001832305.2"/>
</dbReference>
<evidence type="ECO:0000256" key="2">
    <source>
        <dbReference type="ARBA" id="ARBA00023163"/>
    </source>
</evidence>
<dbReference type="PANTHER" id="PTHR10270:SF161">
    <property type="entry name" value="SEX-DETERMINING REGION Y PROTEIN"/>
    <property type="match status" value="1"/>
</dbReference>
<dbReference type="VEuPathDB" id="FungiDB:CC1G_07617"/>
<organism evidence="6 7">
    <name type="scientific">Coprinopsis cinerea (strain Okayama-7 / 130 / ATCC MYA-4618 / FGSC 9003)</name>
    <name type="common">Inky cap fungus</name>
    <name type="synonym">Hormographiella aspergillata</name>
    <dbReference type="NCBI Taxonomy" id="240176"/>
    <lineage>
        <taxon>Eukaryota</taxon>
        <taxon>Fungi</taxon>
        <taxon>Dikarya</taxon>
        <taxon>Basidiomycota</taxon>
        <taxon>Agaricomycotina</taxon>
        <taxon>Agaricomycetes</taxon>
        <taxon>Agaricomycetidae</taxon>
        <taxon>Agaricales</taxon>
        <taxon>Agaricineae</taxon>
        <taxon>Psathyrellaceae</taxon>
        <taxon>Coprinopsis</taxon>
    </lineage>
</organism>
<feature type="compositionally biased region" description="Basic residues" evidence="4">
    <location>
        <begin position="216"/>
        <end position="235"/>
    </location>
</feature>
<dbReference type="HOGENOM" id="CLU_624055_0_0_1"/>
<dbReference type="GO" id="GO:0005634">
    <property type="term" value="C:nucleus"/>
    <property type="evidence" value="ECO:0007669"/>
    <property type="project" value="UniProtKB-UniRule"/>
</dbReference>
<keyword evidence="2" id="KW-0804">Transcription</keyword>
<feature type="region of interest" description="Disordered" evidence="4">
    <location>
        <begin position="50"/>
        <end position="85"/>
    </location>
</feature>
<proteinExistence type="predicted"/>
<dbReference type="Gene3D" id="1.10.30.10">
    <property type="entry name" value="High mobility group box domain"/>
    <property type="match status" value="1"/>
</dbReference>
<evidence type="ECO:0000313" key="7">
    <source>
        <dbReference type="Proteomes" id="UP000001861"/>
    </source>
</evidence>
<dbReference type="GO" id="GO:0030154">
    <property type="term" value="P:cell differentiation"/>
    <property type="evidence" value="ECO:0007669"/>
    <property type="project" value="TreeGrafter"/>
</dbReference>
<dbReference type="PROSITE" id="PS50118">
    <property type="entry name" value="HMG_BOX_2"/>
    <property type="match status" value="1"/>
</dbReference>
<keyword evidence="7" id="KW-1185">Reference proteome</keyword>
<evidence type="ECO:0000256" key="4">
    <source>
        <dbReference type="SAM" id="MobiDB-lite"/>
    </source>
</evidence>